<organism evidence="1 2">
    <name type="scientific">Mytilus galloprovincialis</name>
    <name type="common">Mediterranean mussel</name>
    <dbReference type="NCBI Taxonomy" id="29158"/>
    <lineage>
        <taxon>Eukaryota</taxon>
        <taxon>Metazoa</taxon>
        <taxon>Spiralia</taxon>
        <taxon>Lophotrochozoa</taxon>
        <taxon>Mollusca</taxon>
        <taxon>Bivalvia</taxon>
        <taxon>Autobranchia</taxon>
        <taxon>Pteriomorphia</taxon>
        <taxon>Mytilida</taxon>
        <taxon>Mytiloidea</taxon>
        <taxon>Mytilidae</taxon>
        <taxon>Mytilinae</taxon>
        <taxon>Mytilus</taxon>
    </lineage>
</organism>
<protein>
    <submittedName>
        <fullName evidence="1">Uncharacterized protein</fullName>
    </submittedName>
</protein>
<keyword evidence="2" id="KW-1185">Reference proteome</keyword>
<comment type="caution">
    <text evidence="1">The sequence shown here is derived from an EMBL/GenBank/DDBJ whole genome shotgun (WGS) entry which is preliminary data.</text>
</comment>
<dbReference type="OrthoDB" id="10633725at2759"/>
<evidence type="ECO:0000313" key="1">
    <source>
        <dbReference type="EMBL" id="VDI19527.1"/>
    </source>
</evidence>
<proteinExistence type="predicted"/>
<sequence>MSTSYSTHGETKKVFVQATVLPKSSSEMFSKILSTSLNDGYSSSMITNMVTASDVDKSATSIAETPTSEMSTSYSTHGETKKVFVLTTVLFNPRSCRTDYHFRSEFSIWVYKLVELIMRINNAPPAFPLQNVILPPQRAQL</sequence>
<dbReference type="AlphaFoldDB" id="A0A8B6DI48"/>
<accession>A0A8B6DI48</accession>
<evidence type="ECO:0000313" key="2">
    <source>
        <dbReference type="Proteomes" id="UP000596742"/>
    </source>
</evidence>
<reference evidence="1" key="1">
    <citation type="submission" date="2018-11" db="EMBL/GenBank/DDBJ databases">
        <authorList>
            <person name="Alioto T."/>
            <person name="Alioto T."/>
        </authorList>
    </citation>
    <scope>NUCLEOTIDE SEQUENCE</scope>
</reference>
<dbReference type="EMBL" id="UYJE01003462">
    <property type="protein sequence ID" value="VDI19527.1"/>
    <property type="molecule type" value="Genomic_DNA"/>
</dbReference>
<name>A0A8B6DI48_MYTGA</name>
<gene>
    <name evidence="1" type="ORF">MGAL_10B023957</name>
</gene>
<dbReference type="Proteomes" id="UP000596742">
    <property type="component" value="Unassembled WGS sequence"/>
</dbReference>